<evidence type="ECO:0000313" key="1">
    <source>
        <dbReference type="EMBL" id="KAL2862360.1"/>
    </source>
</evidence>
<dbReference type="RefSeq" id="XP_070881339.1">
    <property type="nucleotide sequence ID" value="XM_071026946.1"/>
</dbReference>
<protein>
    <submittedName>
        <fullName evidence="1">Uncharacterized protein</fullName>
    </submittedName>
</protein>
<keyword evidence="2" id="KW-1185">Reference proteome</keyword>
<dbReference type="GeneID" id="98142018"/>
<comment type="caution">
    <text evidence="1">The sequence shown here is derived from an EMBL/GenBank/DDBJ whole genome shotgun (WGS) entry which is preliminary data.</text>
</comment>
<dbReference type="Proteomes" id="UP001610432">
    <property type="component" value="Unassembled WGS sequence"/>
</dbReference>
<evidence type="ECO:0000313" key="2">
    <source>
        <dbReference type="Proteomes" id="UP001610432"/>
    </source>
</evidence>
<organism evidence="1 2">
    <name type="scientific">Aspergillus lucknowensis</name>
    <dbReference type="NCBI Taxonomy" id="176173"/>
    <lineage>
        <taxon>Eukaryota</taxon>
        <taxon>Fungi</taxon>
        <taxon>Dikarya</taxon>
        <taxon>Ascomycota</taxon>
        <taxon>Pezizomycotina</taxon>
        <taxon>Eurotiomycetes</taxon>
        <taxon>Eurotiomycetidae</taxon>
        <taxon>Eurotiales</taxon>
        <taxon>Aspergillaceae</taxon>
        <taxon>Aspergillus</taxon>
        <taxon>Aspergillus subgen. Nidulantes</taxon>
    </lineage>
</organism>
<reference evidence="1 2" key="1">
    <citation type="submission" date="2024-07" db="EMBL/GenBank/DDBJ databases">
        <title>Section-level genome sequencing and comparative genomics of Aspergillus sections Usti and Cavernicolus.</title>
        <authorList>
            <consortium name="Lawrence Berkeley National Laboratory"/>
            <person name="Nybo J.L."/>
            <person name="Vesth T.C."/>
            <person name="Theobald S."/>
            <person name="Frisvad J.C."/>
            <person name="Larsen T.O."/>
            <person name="Kjaerboelling I."/>
            <person name="Rothschild-Mancinelli K."/>
            <person name="Lyhne E.K."/>
            <person name="Kogle M.E."/>
            <person name="Barry K."/>
            <person name="Clum A."/>
            <person name="Na H."/>
            <person name="Ledsgaard L."/>
            <person name="Lin J."/>
            <person name="Lipzen A."/>
            <person name="Kuo A."/>
            <person name="Riley R."/>
            <person name="Mondo S."/>
            <person name="Labutti K."/>
            <person name="Haridas S."/>
            <person name="Pangalinan J."/>
            <person name="Salamov A.A."/>
            <person name="Simmons B.A."/>
            <person name="Magnuson J.K."/>
            <person name="Chen J."/>
            <person name="Drula E."/>
            <person name="Henrissat B."/>
            <person name="Wiebenga A."/>
            <person name="Lubbers R.J."/>
            <person name="Gomes A.C."/>
            <person name="Macurrencykelacurrency M.R."/>
            <person name="Stajich J."/>
            <person name="Grigoriev I.V."/>
            <person name="Mortensen U.H."/>
            <person name="De Vries R.P."/>
            <person name="Baker S.E."/>
            <person name="Andersen M.R."/>
        </authorList>
    </citation>
    <scope>NUCLEOTIDE SEQUENCE [LARGE SCALE GENOMIC DNA]</scope>
    <source>
        <strain evidence="1 2">CBS 449.75</strain>
    </source>
</reference>
<name>A0ABR4LCX1_9EURO</name>
<gene>
    <name evidence="1" type="ORF">BJX67DRAFT_298798</name>
</gene>
<dbReference type="EMBL" id="JBFXLQ010000069">
    <property type="protein sequence ID" value="KAL2862360.1"/>
    <property type="molecule type" value="Genomic_DNA"/>
</dbReference>
<accession>A0ABR4LCX1</accession>
<sequence length="220" mass="25010">MAPIRRVINAQWVTDILQYALDQDRSSIILIVCTTRDSFLKQLLATVRLQSTETTSHHHLLTKSLGLLSRSHAIKTVFCPTLEHLRAYLSAGLQYQAPVTYQQRKLRSLLAIVNPLSLHHPTREFSAQGLSRTLANAVEASYRADMDIVLCECQDALSLESAEHGEALWNVDVPLLSDSIRLETEASSWTGQAVPVKRVVQRWFQFEDETRQIKRRYPDS</sequence>
<proteinExistence type="predicted"/>